<feature type="compositionally biased region" description="Polar residues" evidence="5">
    <location>
        <begin position="104"/>
        <end position="124"/>
    </location>
</feature>
<evidence type="ECO:0000256" key="3">
    <source>
        <dbReference type="ARBA" id="ARBA00022989"/>
    </source>
</evidence>
<comment type="subcellular location">
    <subcellularLocation>
        <location evidence="1">Membrane</location>
        <topology evidence="1">Single-pass membrane protein</topology>
    </subcellularLocation>
</comment>
<keyword evidence="3 6" id="KW-1133">Transmembrane helix</keyword>
<keyword evidence="8" id="KW-1185">Reference proteome</keyword>
<evidence type="ECO:0000256" key="2">
    <source>
        <dbReference type="ARBA" id="ARBA00022692"/>
    </source>
</evidence>
<organism evidence="7 8">
    <name type="scientific">Clonostachys solani</name>
    <dbReference type="NCBI Taxonomy" id="160281"/>
    <lineage>
        <taxon>Eukaryota</taxon>
        <taxon>Fungi</taxon>
        <taxon>Dikarya</taxon>
        <taxon>Ascomycota</taxon>
        <taxon>Pezizomycotina</taxon>
        <taxon>Sordariomycetes</taxon>
        <taxon>Hypocreomycetidae</taxon>
        <taxon>Hypocreales</taxon>
        <taxon>Bionectriaceae</taxon>
        <taxon>Clonostachys</taxon>
    </lineage>
</organism>
<sequence length="246" mass="26780">MFRETIRGRASALTSGGIHQRMELVSAYLMPYAGKNFTLTIVNGRGGFVMRFWVHFDLVNPLRGLCLTVCHKPGYWHRLQKREQSAASKFSVLNMQLYLSTTVGPSTTTQAEPPTRPSTAIATGTNPPPNPTPPSQNLAWIAGPVVGGVLGIAIAGGLIWWFGRRRNSTTVHQVSEGDNRPAPAVSELDSKPRKAIPELETKPSHAAGGQAGAHELPGEQSQRIPELDGGQRPVELPTDRIHRDEK</sequence>
<dbReference type="PANTHER" id="PTHR15549">
    <property type="entry name" value="PAIRED IMMUNOGLOBULIN-LIKE TYPE 2 RECEPTOR"/>
    <property type="match status" value="1"/>
</dbReference>
<comment type="caution">
    <text evidence="7">The sequence shown here is derived from an EMBL/GenBank/DDBJ whole genome shotgun (WGS) entry which is preliminary data.</text>
</comment>
<dbReference type="GO" id="GO:0016020">
    <property type="term" value="C:membrane"/>
    <property type="evidence" value="ECO:0007669"/>
    <property type="project" value="UniProtKB-SubCell"/>
</dbReference>
<protein>
    <submittedName>
        <fullName evidence="7">Uncharacterized protein</fullName>
    </submittedName>
</protein>
<evidence type="ECO:0000256" key="5">
    <source>
        <dbReference type="SAM" id="MobiDB-lite"/>
    </source>
</evidence>
<dbReference type="CDD" id="cd12087">
    <property type="entry name" value="TM_EGFR-like"/>
    <property type="match status" value="1"/>
</dbReference>
<evidence type="ECO:0000313" key="7">
    <source>
        <dbReference type="EMBL" id="CAH0057622.1"/>
    </source>
</evidence>
<keyword evidence="2 6" id="KW-0812">Transmembrane</keyword>
<dbReference type="EMBL" id="CABFOC020000074">
    <property type="protein sequence ID" value="CAH0057622.1"/>
    <property type="molecule type" value="Genomic_DNA"/>
</dbReference>
<feature type="compositionally biased region" description="Basic and acidic residues" evidence="5">
    <location>
        <begin position="188"/>
        <end position="203"/>
    </location>
</feature>
<evidence type="ECO:0000256" key="4">
    <source>
        <dbReference type="ARBA" id="ARBA00023136"/>
    </source>
</evidence>
<keyword evidence="4 6" id="KW-0472">Membrane</keyword>
<evidence type="ECO:0000256" key="1">
    <source>
        <dbReference type="ARBA" id="ARBA00004167"/>
    </source>
</evidence>
<feature type="compositionally biased region" description="Basic and acidic residues" evidence="5">
    <location>
        <begin position="237"/>
        <end position="246"/>
    </location>
</feature>
<gene>
    <name evidence="7" type="ORF">CSOL1703_00007409</name>
</gene>
<accession>A0A9P0EPS7</accession>
<dbReference type="Proteomes" id="UP000775872">
    <property type="component" value="Unassembled WGS sequence"/>
</dbReference>
<evidence type="ECO:0000313" key="8">
    <source>
        <dbReference type="Proteomes" id="UP000775872"/>
    </source>
</evidence>
<dbReference type="AlphaFoldDB" id="A0A9P0EPS7"/>
<evidence type="ECO:0000256" key="6">
    <source>
        <dbReference type="SAM" id="Phobius"/>
    </source>
</evidence>
<reference evidence="7" key="1">
    <citation type="submission" date="2021-10" db="EMBL/GenBank/DDBJ databases">
        <authorList>
            <person name="Piombo E."/>
        </authorList>
    </citation>
    <scope>NUCLEOTIDE SEQUENCE</scope>
</reference>
<dbReference type="GO" id="GO:0071944">
    <property type="term" value="C:cell periphery"/>
    <property type="evidence" value="ECO:0007669"/>
    <property type="project" value="UniProtKB-ARBA"/>
</dbReference>
<feature type="transmembrane region" description="Helical" evidence="6">
    <location>
        <begin position="138"/>
        <end position="162"/>
    </location>
</feature>
<proteinExistence type="predicted"/>
<dbReference type="InterPro" id="IPR051694">
    <property type="entry name" value="Immunoregulatory_rcpt-like"/>
</dbReference>
<feature type="region of interest" description="Disordered" evidence="5">
    <location>
        <begin position="104"/>
        <end position="136"/>
    </location>
</feature>
<feature type="region of interest" description="Disordered" evidence="5">
    <location>
        <begin position="171"/>
        <end position="246"/>
    </location>
</feature>
<dbReference type="PANTHER" id="PTHR15549:SF26">
    <property type="entry name" value="AXIAL BUDDING PATTERN PROTEIN 2-RELATED"/>
    <property type="match status" value="1"/>
</dbReference>
<name>A0A9P0EPS7_9HYPO</name>